<reference evidence="6 8" key="1">
    <citation type="journal article" date="2016" name="Genome Announc.">
        <title>Complete Genome Sequence of the Amino Acid-Fermenting Clostridium propionicum X2 (DSM 1682).</title>
        <authorList>
            <person name="Poehlein A."/>
            <person name="Schlien K."/>
            <person name="Chowdhury N.P."/>
            <person name="Gottschalk G."/>
            <person name="Buckel W."/>
            <person name="Daniel R."/>
        </authorList>
    </citation>
    <scope>NUCLEOTIDE SEQUENCE [LARGE SCALE GENOMIC DNA]</scope>
    <source>
        <strain evidence="6 8">X2</strain>
    </source>
</reference>
<dbReference type="InterPro" id="IPR023990">
    <property type="entry name" value="Butryl-CoA_acetate_CoA_Tfrase"/>
</dbReference>
<dbReference type="EMBL" id="FQUA01000004">
    <property type="protein sequence ID" value="SHE65336.1"/>
    <property type="molecule type" value="Genomic_DNA"/>
</dbReference>
<dbReference type="Pfam" id="PF13336">
    <property type="entry name" value="AcetylCoA_hyd_C"/>
    <property type="match status" value="1"/>
</dbReference>
<comment type="pathway">
    <text evidence="3">Lipid metabolism; butanoate metabolism.</text>
</comment>
<sequence length="448" mass="49770">MGLNQFYQEYKAKLRTPDEAVRLVKHGDWVDYSTGVGAPYLLDFALAKRKGELRDVKVRGSLALSPIQIVEQDREQESFTYQSWHCTGYERKLCEEGLCYYMPMLFRNEASYYRKYLTVNVAMICVAPMDRLGYFSFSFVNCTTKAILDTADIIILEVNENLPSVYGGKDDCIHISQVDAVVEGKHPPLAQLPTAKATQIDEKIAMQIMPHLSDGVVLQLGIGGMPNSVGKLIAESDLKHLGMHTELLSDGFVELYEAGKLDHSCKTLHKDKGVFGIALGTQKLYDWVEENRGLISFPMDYVNSPEVMSQIDGLISINSCIGVDLYGQVSSESSGTRHISGTGGQVDFATGAYMSRGGKSFICMSSAFTDKNGQTHSRIVPKFTGGDIITTPRTQASYIVSEYGCVNLAGRSTWERAEMLISLAHPDFRDGLIQGAESQKIWRRSNRR</sequence>
<evidence type="ECO:0000256" key="2">
    <source>
        <dbReference type="ARBA" id="ARBA00022679"/>
    </source>
</evidence>
<dbReference type="GO" id="GO:0005737">
    <property type="term" value="C:cytoplasm"/>
    <property type="evidence" value="ECO:0007669"/>
    <property type="project" value="UniProtKB-SubCell"/>
</dbReference>
<dbReference type="InterPro" id="IPR038460">
    <property type="entry name" value="AcetylCoA_hyd_C_sf"/>
</dbReference>
<dbReference type="HAMAP" id="MF_03228">
    <property type="entry name" value="But_CoA_trans"/>
    <property type="match status" value="1"/>
</dbReference>
<dbReference type="AlphaFoldDB" id="A0A0X1U893"/>
<dbReference type="PANTHER" id="PTHR21432:SF20">
    <property type="entry name" value="ACETYL-COA HYDROLASE"/>
    <property type="match status" value="1"/>
</dbReference>
<feature type="domain" description="Acetyl-CoA hydrolase/transferase N-terminal" evidence="4">
    <location>
        <begin position="7"/>
        <end position="188"/>
    </location>
</feature>
<evidence type="ECO:0000313" key="9">
    <source>
        <dbReference type="Proteomes" id="UP000184204"/>
    </source>
</evidence>
<dbReference type="GO" id="GO:0006084">
    <property type="term" value="P:acetyl-CoA metabolic process"/>
    <property type="evidence" value="ECO:0007669"/>
    <property type="project" value="UniProtKB-UniRule"/>
</dbReference>
<proteinExistence type="inferred from homology"/>
<keyword evidence="2 3" id="KW-0808">Transferase</keyword>
<evidence type="ECO:0000256" key="1">
    <source>
        <dbReference type="ARBA" id="ARBA00009632"/>
    </source>
</evidence>
<comment type="similarity">
    <text evidence="1 3">Belongs to the acetyl-CoA hydrolase/transferase family.</text>
</comment>
<protein>
    <recommendedName>
        <fullName evidence="3">Probable butyrate:acetyl-CoA coenzyme A-transferase</fullName>
        <shortName evidence="3">Butyrate CoA-transferase</shortName>
        <ecNumber evidence="3">2.8.3.-</ecNumber>
    </recommendedName>
</protein>
<reference evidence="8" key="2">
    <citation type="submission" date="2016-01" db="EMBL/GenBank/DDBJ databases">
        <authorList>
            <person name="Poehlein A."/>
            <person name="Schlien K."/>
            <person name="Gottschalk G."/>
            <person name="Buckel W."/>
            <person name="Daniel R."/>
        </authorList>
    </citation>
    <scope>NUCLEOTIDE SEQUENCE [LARGE SCALE GENOMIC DNA]</scope>
    <source>
        <strain evidence="8">X2</strain>
    </source>
</reference>
<dbReference type="PANTHER" id="PTHR21432">
    <property type="entry name" value="ACETYL-COA HYDROLASE-RELATED"/>
    <property type="match status" value="1"/>
</dbReference>
<dbReference type="InterPro" id="IPR026888">
    <property type="entry name" value="AcetylCoA_hyd_C"/>
</dbReference>
<dbReference type="GO" id="GO:0019605">
    <property type="term" value="P:butyrate metabolic process"/>
    <property type="evidence" value="ECO:0007669"/>
    <property type="project" value="UniProtKB-UniRule"/>
</dbReference>
<dbReference type="Gene3D" id="3.40.1080.20">
    <property type="entry name" value="Acetyl-CoA hydrolase/transferase C-terminal domain"/>
    <property type="match status" value="1"/>
</dbReference>
<dbReference type="EC" id="2.8.3.-" evidence="3"/>
<keyword evidence="3" id="KW-0963">Cytoplasm</keyword>
<reference evidence="9" key="4">
    <citation type="submission" date="2016-11" db="EMBL/GenBank/DDBJ databases">
        <authorList>
            <person name="Jaros S."/>
            <person name="Januszkiewicz K."/>
            <person name="Wedrychowicz H."/>
        </authorList>
    </citation>
    <scope>NUCLEOTIDE SEQUENCE [LARGE SCALE GENOMIC DNA]</scope>
    <source>
        <strain evidence="9">DSM 1682</strain>
    </source>
</reference>
<name>A0A0X1U893_ANAPI</name>
<evidence type="ECO:0000313" key="6">
    <source>
        <dbReference type="EMBL" id="AMJ41180.1"/>
    </source>
</evidence>
<keyword evidence="3" id="KW-0276">Fatty acid metabolism</keyword>
<feature type="active site" description="5-glutamyl coenzyme A thioester intermediate" evidence="3">
    <location>
        <position position="246"/>
    </location>
</feature>
<dbReference type="KEGG" id="cpro:CPRO_15870"/>
<dbReference type="OrthoDB" id="9801795at2"/>
<dbReference type="Pfam" id="PF02550">
    <property type="entry name" value="AcetylCoA_hydro"/>
    <property type="match status" value="1"/>
</dbReference>
<dbReference type="GO" id="GO:0006083">
    <property type="term" value="P:acetate metabolic process"/>
    <property type="evidence" value="ECO:0007669"/>
    <property type="project" value="InterPro"/>
</dbReference>
<dbReference type="InterPro" id="IPR046433">
    <property type="entry name" value="ActCoA_hydro"/>
</dbReference>
<keyword evidence="3" id="KW-0443">Lipid metabolism</keyword>
<comment type="subcellular location">
    <subcellularLocation>
        <location evidence="3">Cytoplasm</location>
    </subcellularLocation>
</comment>
<dbReference type="Gene3D" id="3.40.1080.10">
    <property type="entry name" value="Glutaconate Coenzyme A-transferase"/>
    <property type="match status" value="1"/>
</dbReference>
<reference evidence="7" key="3">
    <citation type="submission" date="2016-11" db="EMBL/GenBank/DDBJ databases">
        <authorList>
            <person name="Varghese N."/>
            <person name="Submissions S."/>
        </authorList>
    </citation>
    <scope>NUCLEOTIDE SEQUENCE</scope>
    <source>
        <strain evidence="7">DSM 1682</strain>
    </source>
</reference>
<dbReference type="Proteomes" id="UP000068026">
    <property type="component" value="Chromosome"/>
</dbReference>
<evidence type="ECO:0000256" key="3">
    <source>
        <dbReference type="HAMAP-Rule" id="MF_03228"/>
    </source>
</evidence>
<keyword evidence="8" id="KW-1185">Reference proteome</keyword>
<gene>
    <name evidence="6" type="primary">cat1_2</name>
    <name evidence="6" type="ORF">CPRO_15870</name>
    <name evidence="7" type="ORF">SAMN02745151_01398</name>
</gene>
<comment type="catalytic activity">
    <reaction evidence="3">
        <text>butanoate + acetyl-CoA = butanoyl-CoA + acetate</text>
        <dbReference type="Rhea" id="RHEA:30071"/>
        <dbReference type="ChEBI" id="CHEBI:17968"/>
        <dbReference type="ChEBI" id="CHEBI:30089"/>
        <dbReference type="ChEBI" id="CHEBI:57288"/>
        <dbReference type="ChEBI" id="CHEBI:57371"/>
    </reaction>
</comment>
<evidence type="ECO:0000313" key="8">
    <source>
        <dbReference type="Proteomes" id="UP000068026"/>
    </source>
</evidence>
<dbReference type="InterPro" id="IPR037171">
    <property type="entry name" value="NagB/RpiA_transferase-like"/>
</dbReference>
<dbReference type="EMBL" id="CP014223">
    <property type="protein sequence ID" value="AMJ41180.1"/>
    <property type="molecule type" value="Genomic_DNA"/>
</dbReference>
<dbReference type="SUPFAM" id="SSF100950">
    <property type="entry name" value="NagB/RpiA/CoA transferase-like"/>
    <property type="match status" value="2"/>
</dbReference>
<feature type="binding site" evidence="3">
    <location>
        <begin position="221"/>
        <end position="225"/>
    </location>
    <ligand>
        <name>CoA</name>
        <dbReference type="ChEBI" id="CHEBI:57287"/>
    </ligand>
</feature>
<dbReference type="GO" id="GO:0008775">
    <property type="term" value="F:acetate CoA-transferase activity"/>
    <property type="evidence" value="ECO:0007669"/>
    <property type="project" value="InterPro"/>
</dbReference>
<dbReference type="Gene3D" id="3.30.750.70">
    <property type="entry name" value="4-hydroxybutyrate coenzyme like domains"/>
    <property type="match status" value="1"/>
</dbReference>
<evidence type="ECO:0000313" key="7">
    <source>
        <dbReference type="EMBL" id="SHE65336.1"/>
    </source>
</evidence>
<organism evidence="7 9">
    <name type="scientific">Anaerotignum propionicum DSM 1682</name>
    <dbReference type="NCBI Taxonomy" id="991789"/>
    <lineage>
        <taxon>Bacteria</taxon>
        <taxon>Bacillati</taxon>
        <taxon>Bacillota</taxon>
        <taxon>Clostridia</taxon>
        <taxon>Lachnospirales</taxon>
        <taxon>Anaerotignaceae</taxon>
        <taxon>Anaerotignum</taxon>
    </lineage>
</organism>
<accession>A0A0X1U893</accession>
<dbReference type="Proteomes" id="UP000184204">
    <property type="component" value="Unassembled WGS sequence"/>
</dbReference>
<feature type="domain" description="Acetyl-CoA hydrolase/transferase C-terminal" evidence="5">
    <location>
        <begin position="280"/>
        <end position="434"/>
    </location>
</feature>
<feature type="binding site" evidence="3">
    <location>
        <position position="321"/>
    </location>
    <ligand>
        <name>CoA</name>
        <dbReference type="ChEBI" id="CHEBI:57287"/>
    </ligand>
</feature>
<dbReference type="InterPro" id="IPR003702">
    <property type="entry name" value="ActCoA_hydro_N"/>
</dbReference>
<dbReference type="RefSeq" id="WP_066049946.1">
    <property type="nucleotide sequence ID" value="NZ_CP014223.1"/>
</dbReference>
<comment type="function">
    <text evidence="3">Coenzyme A-transferase that converts butyrate to butyryl-CoA.</text>
</comment>
<evidence type="ECO:0000259" key="4">
    <source>
        <dbReference type="Pfam" id="PF02550"/>
    </source>
</evidence>
<evidence type="ECO:0000259" key="5">
    <source>
        <dbReference type="Pfam" id="PF13336"/>
    </source>
</evidence>
<feature type="binding site" evidence="3">
    <location>
        <position position="344"/>
    </location>
    <ligand>
        <name>CoA</name>
        <dbReference type="ChEBI" id="CHEBI:57287"/>
    </ligand>
</feature>